<accession>A0ABU6BDA5</accession>
<comment type="caution">
    <text evidence="1">The sequence shown here is derived from an EMBL/GenBank/DDBJ whole genome shotgun (WGS) entry which is preliminary data.</text>
</comment>
<sequence>MAATIQIGRSALSLFEEHVLKGVTFSYMSSSSLNEPEPEYSGERGLFLFPPAAHHTKTSSGRKGRGAAFLAGKGGRMPDDENVFIRCQRQNAGNRPD</sequence>
<evidence type="ECO:0000313" key="1">
    <source>
        <dbReference type="EMBL" id="MEB3749918.1"/>
    </source>
</evidence>
<reference evidence="1 2" key="1">
    <citation type="journal article" date="2014" name="Genome Announc.">
        <title>Draft Genome Sequence of Geobacillus icigianus Strain G1w1T Isolated from Hot Springs in the Valley of Geysers, Kamchatka (Russian Federation).</title>
        <authorList>
            <person name="Bryanskaya A.V."/>
            <person name="Rozanov A.S."/>
            <person name="Logacheva M.D."/>
            <person name="Kotenko A.V."/>
            <person name="Peltek S.E."/>
        </authorList>
    </citation>
    <scope>NUCLEOTIDE SEQUENCE [LARGE SCALE GENOMIC DNA]</scope>
    <source>
        <strain evidence="1 2">G1w1</strain>
    </source>
</reference>
<dbReference type="Proteomes" id="UP000029267">
    <property type="component" value="Unassembled WGS sequence"/>
</dbReference>
<protein>
    <submittedName>
        <fullName evidence="1">Uncharacterized protein</fullName>
    </submittedName>
</protein>
<proteinExistence type="predicted"/>
<evidence type="ECO:0000313" key="2">
    <source>
        <dbReference type="Proteomes" id="UP000029267"/>
    </source>
</evidence>
<name>A0ABU6BDA5_9BACL</name>
<dbReference type="EMBL" id="JPYA02000001">
    <property type="protein sequence ID" value="MEB3749918.1"/>
    <property type="molecule type" value="Genomic_DNA"/>
</dbReference>
<gene>
    <name evidence="1" type="ORF">EP10_000757</name>
</gene>
<organism evidence="1 2">
    <name type="scientific">Geobacillus icigianus</name>
    <dbReference type="NCBI Taxonomy" id="1430331"/>
    <lineage>
        <taxon>Bacteria</taxon>
        <taxon>Bacillati</taxon>
        <taxon>Bacillota</taxon>
        <taxon>Bacilli</taxon>
        <taxon>Bacillales</taxon>
        <taxon>Anoxybacillaceae</taxon>
        <taxon>Geobacillus</taxon>
    </lineage>
</organism>
<keyword evidence="2" id="KW-1185">Reference proteome</keyword>